<sequence length="314" mass="35622">MKVIEVSMEQRRNERVGEMGVPRKNRRPTASSGTIPTCENPELTTQPPWPKEDEVPRLKRRSYRQDKMTNTFWTKDQSTGPMRVKLGECETALECENPQNDPDRQEWRPVRLGERRVPERYTTTAPAASIARPTAELRSLTLQHCALALVSPLETFMASCESTISMRTWYALSGCTFPPPSPPSYCVPEMRRDVLAFAVGSLAARNELQWPVLGSMLVYRRWRGDAFKYGDEGLVQLQRREGSLELVRSCLFERKSQDQNLITLENLGAILNSSIRSVSEAALLLIRVLSNDPENVPGYRIIVEHKDLASSPFV</sequence>
<evidence type="ECO:0000313" key="3">
    <source>
        <dbReference type="Proteomes" id="UP001159363"/>
    </source>
</evidence>
<gene>
    <name evidence="2" type="ORF">PR048_023481</name>
</gene>
<feature type="region of interest" description="Disordered" evidence="1">
    <location>
        <begin position="1"/>
        <end position="56"/>
    </location>
</feature>
<keyword evidence="3" id="KW-1185">Reference proteome</keyword>
<organism evidence="2 3">
    <name type="scientific">Dryococelus australis</name>
    <dbReference type="NCBI Taxonomy" id="614101"/>
    <lineage>
        <taxon>Eukaryota</taxon>
        <taxon>Metazoa</taxon>
        <taxon>Ecdysozoa</taxon>
        <taxon>Arthropoda</taxon>
        <taxon>Hexapoda</taxon>
        <taxon>Insecta</taxon>
        <taxon>Pterygota</taxon>
        <taxon>Neoptera</taxon>
        <taxon>Polyneoptera</taxon>
        <taxon>Phasmatodea</taxon>
        <taxon>Verophasmatodea</taxon>
        <taxon>Anareolatae</taxon>
        <taxon>Phasmatidae</taxon>
        <taxon>Eurycanthinae</taxon>
        <taxon>Dryococelus</taxon>
    </lineage>
</organism>
<protein>
    <submittedName>
        <fullName evidence="2">Uncharacterized protein</fullName>
    </submittedName>
</protein>
<reference evidence="2 3" key="1">
    <citation type="submission" date="2023-02" db="EMBL/GenBank/DDBJ databases">
        <title>LHISI_Scaffold_Assembly.</title>
        <authorList>
            <person name="Stuart O.P."/>
            <person name="Cleave R."/>
            <person name="Magrath M.J.L."/>
            <person name="Mikheyev A.S."/>
        </authorList>
    </citation>
    <scope>NUCLEOTIDE SEQUENCE [LARGE SCALE GENOMIC DNA]</scope>
    <source>
        <strain evidence="2">Daus_M_001</strain>
        <tissue evidence="2">Leg muscle</tissue>
    </source>
</reference>
<feature type="compositionally biased region" description="Basic and acidic residues" evidence="1">
    <location>
        <begin position="8"/>
        <end position="17"/>
    </location>
</feature>
<dbReference type="EMBL" id="JARBHB010000009">
    <property type="protein sequence ID" value="KAJ8875585.1"/>
    <property type="molecule type" value="Genomic_DNA"/>
</dbReference>
<dbReference type="Proteomes" id="UP001159363">
    <property type="component" value="Chromosome 8"/>
</dbReference>
<proteinExistence type="predicted"/>
<name>A0ABQ9GU82_9NEOP</name>
<evidence type="ECO:0000313" key="2">
    <source>
        <dbReference type="EMBL" id="KAJ8875585.1"/>
    </source>
</evidence>
<comment type="caution">
    <text evidence="2">The sequence shown here is derived from an EMBL/GenBank/DDBJ whole genome shotgun (WGS) entry which is preliminary data.</text>
</comment>
<accession>A0ABQ9GU82</accession>
<feature type="compositionally biased region" description="Polar residues" evidence="1">
    <location>
        <begin position="28"/>
        <end position="46"/>
    </location>
</feature>
<evidence type="ECO:0000256" key="1">
    <source>
        <dbReference type="SAM" id="MobiDB-lite"/>
    </source>
</evidence>